<dbReference type="SMART" id="SM00028">
    <property type="entry name" value="TPR"/>
    <property type="match status" value="2"/>
</dbReference>
<comment type="caution">
    <text evidence="3">The sequence shown here is derived from an EMBL/GenBank/DDBJ whole genome shotgun (WGS) entry which is preliminary data.</text>
</comment>
<dbReference type="GO" id="GO:0006401">
    <property type="term" value="P:RNA catabolic process"/>
    <property type="evidence" value="ECO:0007669"/>
    <property type="project" value="InterPro"/>
</dbReference>
<dbReference type="EMBL" id="JABCKV010000023">
    <property type="protein sequence ID" value="KAG5646299.1"/>
    <property type="molecule type" value="Genomic_DNA"/>
</dbReference>
<gene>
    <name evidence="3" type="ORF">DXG03_003896</name>
</gene>
<evidence type="ECO:0000256" key="1">
    <source>
        <dbReference type="ARBA" id="ARBA00022737"/>
    </source>
</evidence>
<evidence type="ECO:0000313" key="3">
    <source>
        <dbReference type="EMBL" id="KAG5646299.1"/>
    </source>
</evidence>
<dbReference type="Pfam" id="PF14559">
    <property type="entry name" value="TPR_19"/>
    <property type="match status" value="1"/>
</dbReference>
<keyword evidence="1" id="KW-0677">Repeat</keyword>
<dbReference type="InterPro" id="IPR039226">
    <property type="entry name" value="Ski3/TTC37"/>
</dbReference>
<name>A0A9P7G9D7_9AGAR</name>
<dbReference type="AlphaFoldDB" id="A0A9P7G9D7"/>
<keyword evidence="2" id="KW-0802">TPR repeat</keyword>
<dbReference type="SUPFAM" id="SSF48452">
    <property type="entry name" value="TPR-like"/>
    <property type="match status" value="1"/>
</dbReference>
<evidence type="ECO:0000313" key="4">
    <source>
        <dbReference type="Proteomes" id="UP000775547"/>
    </source>
</evidence>
<dbReference type="InterPro" id="IPR019734">
    <property type="entry name" value="TPR_rpt"/>
</dbReference>
<dbReference type="InterPro" id="IPR011990">
    <property type="entry name" value="TPR-like_helical_dom_sf"/>
</dbReference>
<sequence>MSFAKSKLKLARDALAKKDYSTASDAASQVLEYEPENYNANVFFALSLLELGQYEKSEQTYLHATTLNSDNPLAWQVSSARTSSTTNVNEHQGLSKFYERRKEWEKYANTLRRLVDLYNTL</sequence>
<dbReference type="PANTHER" id="PTHR15704">
    <property type="entry name" value="SUPERKILLER 3 PROTEIN-RELATED"/>
    <property type="match status" value="1"/>
</dbReference>
<organism evidence="3 4">
    <name type="scientific">Asterophora parasitica</name>
    <dbReference type="NCBI Taxonomy" id="117018"/>
    <lineage>
        <taxon>Eukaryota</taxon>
        <taxon>Fungi</taxon>
        <taxon>Dikarya</taxon>
        <taxon>Basidiomycota</taxon>
        <taxon>Agaricomycotina</taxon>
        <taxon>Agaricomycetes</taxon>
        <taxon>Agaricomycetidae</taxon>
        <taxon>Agaricales</taxon>
        <taxon>Tricholomatineae</taxon>
        <taxon>Lyophyllaceae</taxon>
        <taxon>Asterophora</taxon>
    </lineage>
</organism>
<accession>A0A9P7G9D7</accession>
<reference evidence="3" key="1">
    <citation type="submission" date="2020-07" db="EMBL/GenBank/DDBJ databases">
        <authorList>
            <person name="Nieuwenhuis M."/>
            <person name="Van De Peppel L.J.J."/>
        </authorList>
    </citation>
    <scope>NUCLEOTIDE SEQUENCE</scope>
    <source>
        <strain evidence="3">AP01</strain>
        <tissue evidence="3">Mycelium</tissue>
    </source>
</reference>
<reference evidence="3" key="2">
    <citation type="submission" date="2021-10" db="EMBL/GenBank/DDBJ databases">
        <title>Phylogenomics reveals ancestral predisposition of the termite-cultivated fungus Termitomyces towards a domesticated lifestyle.</title>
        <authorList>
            <person name="Auxier B."/>
            <person name="Grum-Grzhimaylo A."/>
            <person name="Cardenas M.E."/>
            <person name="Lodge J.D."/>
            <person name="Laessoe T."/>
            <person name="Pedersen O."/>
            <person name="Smith M.E."/>
            <person name="Kuyper T.W."/>
            <person name="Franco-Molano E.A."/>
            <person name="Baroni T.J."/>
            <person name="Aanen D.K."/>
        </authorList>
    </citation>
    <scope>NUCLEOTIDE SEQUENCE</scope>
    <source>
        <strain evidence="3">AP01</strain>
        <tissue evidence="3">Mycelium</tissue>
    </source>
</reference>
<evidence type="ECO:0008006" key="5">
    <source>
        <dbReference type="Google" id="ProtNLM"/>
    </source>
</evidence>
<proteinExistence type="predicted"/>
<keyword evidence="4" id="KW-1185">Reference proteome</keyword>
<dbReference type="GO" id="GO:0055087">
    <property type="term" value="C:Ski complex"/>
    <property type="evidence" value="ECO:0007669"/>
    <property type="project" value="InterPro"/>
</dbReference>
<dbReference type="Gene3D" id="1.25.40.10">
    <property type="entry name" value="Tetratricopeptide repeat domain"/>
    <property type="match status" value="1"/>
</dbReference>
<dbReference type="OrthoDB" id="421075at2759"/>
<dbReference type="Proteomes" id="UP000775547">
    <property type="component" value="Unassembled WGS sequence"/>
</dbReference>
<protein>
    <recommendedName>
        <fullName evidence="5">Tetratricopeptide repeat protein</fullName>
    </recommendedName>
</protein>
<evidence type="ECO:0000256" key="2">
    <source>
        <dbReference type="ARBA" id="ARBA00022803"/>
    </source>
</evidence>
<dbReference type="PANTHER" id="PTHR15704:SF7">
    <property type="entry name" value="SUPERKILLER COMPLEX PROTEIN 3"/>
    <property type="match status" value="1"/>
</dbReference>